<dbReference type="PANTHER" id="PTHR42905">
    <property type="entry name" value="PHOSPHOENOLPYRUVATE CARBOXYLASE"/>
    <property type="match status" value="1"/>
</dbReference>
<accession>A0A326U8I2</accession>
<proteinExistence type="predicted"/>
<keyword evidence="1" id="KW-0456">Lyase</keyword>
<name>A0A326U8I2_THEHA</name>
<evidence type="ECO:0000313" key="1">
    <source>
        <dbReference type="EMBL" id="PZW27926.1"/>
    </source>
</evidence>
<protein>
    <submittedName>
        <fullName evidence="1">2-methylisocitrate lyase-like PEP mutase family enzyme</fullName>
    </submittedName>
</protein>
<dbReference type="PANTHER" id="PTHR42905:SF16">
    <property type="entry name" value="CARBOXYPHOSPHONOENOLPYRUVATE PHOSPHONOMUTASE-LIKE PROTEIN (AFU_ORTHOLOGUE AFUA_5G07230)"/>
    <property type="match status" value="1"/>
</dbReference>
<keyword evidence="2" id="KW-1185">Reference proteome</keyword>
<evidence type="ECO:0000313" key="2">
    <source>
        <dbReference type="Proteomes" id="UP000248806"/>
    </source>
</evidence>
<dbReference type="InterPro" id="IPR039556">
    <property type="entry name" value="ICL/PEPM"/>
</dbReference>
<dbReference type="Gene3D" id="3.20.20.60">
    <property type="entry name" value="Phosphoenolpyruvate-binding domains"/>
    <property type="match status" value="1"/>
</dbReference>
<comment type="caution">
    <text evidence="1">The sequence shown here is derived from an EMBL/GenBank/DDBJ whole genome shotgun (WGS) entry which is preliminary data.</text>
</comment>
<dbReference type="Proteomes" id="UP000248806">
    <property type="component" value="Unassembled WGS sequence"/>
</dbReference>
<sequence>MATGLDGAIKGEMASMEYVLLALVNAHSFLVRSSHHYEEGEMYMLVSHEQKERAEQFRRWHVEPPLLVLPNAWDVASARLFEQKGFRAVATTSSGVAAAYGYADGEHIPRELLCETVERITRVLSCPLTVDIEAGYGDSLDEILQTVQAIVQAGAVGINFEDSSKRLAVGLVDPQVQQERIRAIRELGRSLGLHLVINARVDTYVSGTMTGEERFEETVRRARLYYEAGADSVYPILMRDPGEIAHIVKDCPFPVNILASPGMPSLSALEAMGVARVSFGGELMKVALGSLARVSEELIQQGTYEQMSLHMLPNEQFKKLPYPKDV</sequence>
<dbReference type="InterPro" id="IPR040442">
    <property type="entry name" value="Pyrv_kinase-like_dom_sf"/>
</dbReference>
<dbReference type="CDD" id="cd00377">
    <property type="entry name" value="ICL_PEPM"/>
    <property type="match status" value="1"/>
</dbReference>
<dbReference type="SUPFAM" id="SSF51621">
    <property type="entry name" value="Phosphoenolpyruvate/pyruvate domain"/>
    <property type="match status" value="1"/>
</dbReference>
<reference evidence="1 2" key="1">
    <citation type="submission" date="2018-06" db="EMBL/GenBank/DDBJ databases">
        <title>Genomic Encyclopedia of Archaeal and Bacterial Type Strains, Phase II (KMG-II): from individual species to whole genera.</title>
        <authorList>
            <person name="Goeker M."/>
        </authorList>
    </citation>
    <scope>NUCLEOTIDE SEQUENCE [LARGE SCALE GENOMIC DNA]</scope>
    <source>
        <strain evidence="1 2">ATCC BAA-1881</strain>
    </source>
</reference>
<dbReference type="EMBL" id="QKUF01000011">
    <property type="protein sequence ID" value="PZW27926.1"/>
    <property type="molecule type" value="Genomic_DNA"/>
</dbReference>
<dbReference type="Pfam" id="PF13714">
    <property type="entry name" value="PEP_mutase"/>
    <property type="match status" value="1"/>
</dbReference>
<dbReference type="OrthoDB" id="9780430at2"/>
<dbReference type="AlphaFoldDB" id="A0A326U8I2"/>
<dbReference type="GO" id="GO:0016829">
    <property type="term" value="F:lyase activity"/>
    <property type="evidence" value="ECO:0007669"/>
    <property type="project" value="UniProtKB-KW"/>
</dbReference>
<gene>
    <name evidence="1" type="ORF">EI42_03304</name>
</gene>
<organism evidence="1 2">
    <name type="scientific">Thermosporothrix hazakensis</name>
    <dbReference type="NCBI Taxonomy" id="644383"/>
    <lineage>
        <taxon>Bacteria</taxon>
        <taxon>Bacillati</taxon>
        <taxon>Chloroflexota</taxon>
        <taxon>Ktedonobacteria</taxon>
        <taxon>Ktedonobacterales</taxon>
        <taxon>Thermosporotrichaceae</taxon>
        <taxon>Thermosporothrix</taxon>
    </lineage>
</organism>
<dbReference type="InterPro" id="IPR015813">
    <property type="entry name" value="Pyrv/PenolPyrv_kinase-like_dom"/>
</dbReference>